<dbReference type="EMBL" id="JAQMHB010000001">
    <property type="protein sequence ID" value="MDS9994583.1"/>
    <property type="molecule type" value="Genomic_DNA"/>
</dbReference>
<dbReference type="RefSeq" id="WP_209229474.1">
    <property type="nucleotide sequence ID" value="NZ_JAGHXG010000004.1"/>
</dbReference>
<sequence>MGELTLAASRIYRLFFPYVLDIRVRFLLLSCCILLLTACGKGPQTFRFDNPTGQALPIQVDGQSHSIPAHAELALELAPGAHTLQTAQLGRVPFIVYADHDGALVNPTLSDYYWIDEIYWTSTARPREFQGDGVVEVRGVALKGRYGQVHDLFIVKDWDFDVHTPFPENAVGAVDSSGGRRMRKIFAPDDFVAYVESSHDAPGYVAAHQPRDWQPPQRRVTPAAERLPALPPVMEAHAGPLRALVNAYLHATDPAEQQRLRKTYVSTQIDFTHATARLFSGLSVDDNKRVNDFVEGIQQIMNSPALVTGP</sequence>
<organism evidence="1 2">
    <name type="scientific">Xanthomonas hawaiiensis</name>
    <dbReference type="NCBI Taxonomy" id="3003247"/>
    <lineage>
        <taxon>Bacteria</taxon>
        <taxon>Pseudomonadati</taxon>
        <taxon>Pseudomonadota</taxon>
        <taxon>Gammaproteobacteria</taxon>
        <taxon>Lysobacterales</taxon>
        <taxon>Lysobacteraceae</taxon>
        <taxon>Xanthomonas</taxon>
    </lineage>
</organism>
<accession>A0ABU2IAC3</accession>
<evidence type="ECO:0000313" key="1">
    <source>
        <dbReference type="EMBL" id="MDS9994583.1"/>
    </source>
</evidence>
<reference evidence="1 2" key="1">
    <citation type="submission" date="2023-01" db="EMBL/GenBank/DDBJ databases">
        <title>Xanthomonas hawaiianensis sp. nov. isolated from Araceae family in Hawaii.</title>
        <authorList>
            <person name="Chunag S.-C."/>
            <person name="Dobhal S."/>
            <person name="Alvarez A."/>
            <person name="Arif M."/>
        </authorList>
    </citation>
    <scope>NUCLEOTIDE SEQUENCE [LARGE SCALE GENOMIC DNA]</scope>
    <source>
        <strain evidence="1 2">A2111</strain>
    </source>
</reference>
<proteinExistence type="predicted"/>
<comment type="caution">
    <text evidence="1">The sequence shown here is derived from an EMBL/GenBank/DDBJ whole genome shotgun (WGS) entry which is preliminary data.</text>
</comment>
<keyword evidence="2" id="KW-1185">Reference proteome</keyword>
<evidence type="ECO:0000313" key="2">
    <source>
        <dbReference type="Proteomes" id="UP001260534"/>
    </source>
</evidence>
<protein>
    <recommendedName>
        <fullName evidence="3">Lipoprotein</fullName>
    </recommendedName>
</protein>
<name>A0ABU2IAC3_9XANT</name>
<dbReference type="Proteomes" id="UP001260534">
    <property type="component" value="Unassembled WGS sequence"/>
</dbReference>
<evidence type="ECO:0008006" key="3">
    <source>
        <dbReference type="Google" id="ProtNLM"/>
    </source>
</evidence>
<gene>
    <name evidence="1" type="ORF">PNQ69_17590</name>
</gene>